<comment type="caution">
    <text evidence="3">The sequence shown here is derived from an EMBL/GenBank/DDBJ whole genome shotgun (WGS) entry which is preliminary data.</text>
</comment>
<sequence>MRVRVRPVTAGRTWRVRLAGLTTAAVPGRAMVGWADRHHNQGIAVTDQTVPEPPSTADPLSSDPLADDYGTVVPPPPIGSAIPPAPRTPPRPLPDPTTDRFSAFDDPAAAPASASGSGAAKPAGPPAGGSKPKRRRKRSGASRPGPAATPQRGTSGPVNTPVTQKGSPSTVSGTKKTKSRLGRVVLVVVGALVLLPVVVGVLLSRFVGDSDTKRSPDPAERSLVATEVAASPSTVAELPATVRTLRVEFQGLGRTADVRLYTPEGSSNLANRTLPYAVDLPVRSDDAYVSVSADDYGYRGSQPMRCTISVGDTVLATAVGTKSVDCKVTDGTWRRDR</sequence>
<keyword evidence="2" id="KW-0472">Membrane</keyword>
<feature type="compositionally biased region" description="Low complexity" evidence="1">
    <location>
        <begin position="107"/>
        <end position="122"/>
    </location>
</feature>
<organism evidence="3 4">
    <name type="scientific">Terrabacter tumescens</name>
    <dbReference type="NCBI Taxonomy" id="60443"/>
    <lineage>
        <taxon>Bacteria</taxon>
        <taxon>Bacillati</taxon>
        <taxon>Actinomycetota</taxon>
        <taxon>Actinomycetes</taxon>
        <taxon>Micrococcales</taxon>
        <taxon>Intrasporangiaceae</taxon>
        <taxon>Terrabacter</taxon>
    </lineage>
</organism>
<evidence type="ECO:0000256" key="2">
    <source>
        <dbReference type="SAM" id="Phobius"/>
    </source>
</evidence>
<feature type="compositionally biased region" description="Basic residues" evidence="1">
    <location>
        <begin position="131"/>
        <end position="140"/>
    </location>
</feature>
<feature type="compositionally biased region" description="Polar residues" evidence="1">
    <location>
        <begin position="151"/>
        <end position="174"/>
    </location>
</feature>
<name>A0ABQ2IAF4_9MICO</name>
<evidence type="ECO:0008006" key="5">
    <source>
        <dbReference type="Google" id="ProtNLM"/>
    </source>
</evidence>
<gene>
    <name evidence="3" type="ORF">GCM10009721_31680</name>
</gene>
<keyword evidence="2" id="KW-1133">Transmembrane helix</keyword>
<feature type="transmembrane region" description="Helical" evidence="2">
    <location>
        <begin position="184"/>
        <end position="207"/>
    </location>
</feature>
<keyword evidence="2" id="KW-0812">Transmembrane</keyword>
<evidence type="ECO:0000313" key="4">
    <source>
        <dbReference type="Proteomes" id="UP000623461"/>
    </source>
</evidence>
<protein>
    <recommendedName>
        <fullName evidence="5">MmpS family membrane protein</fullName>
    </recommendedName>
</protein>
<proteinExistence type="predicted"/>
<dbReference type="Proteomes" id="UP000623461">
    <property type="component" value="Unassembled WGS sequence"/>
</dbReference>
<dbReference type="EMBL" id="BMNZ01000006">
    <property type="protein sequence ID" value="GGN02129.1"/>
    <property type="molecule type" value="Genomic_DNA"/>
</dbReference>
<evidence type="ECO:0000313" key="3">
    <source>
        <dbReference type="EMBL" id="GGN02129.1"/>
    </source>
</evidence>
<evidence type="ECO:0000256" key="1">
    <source>
        <dbReference type="SAM" id="MobiDB-lite"/>
    </source>
</evidence>
<feature type="compositionally biased region" description="Pro residues" evidence="1">
    <location>
        <begin position="73"/>
        <end position="95"/>
    </location>
</feature>
<reference evidence="4" key="1">
    <citation type="journal article" date="2019" name="Int. J. Syst. Evol. Microbiol.">
        <title>The Global Catalogue of Microorganisms (GCM) 10K type strain sequencing project: providing services to taxonomists for standard genome sequencing and annotation.</title>
        <authorList>
            <consortium name="The Broad Institute Genomics Platform"/>
            <consortium name="The Broad Institute Genome Sequencing Center for Infectious Disease"/>
            <person name="Wu L."/>
            <person name="Ma J."/>
        </authorList>
    </citation>
    <scope>NUCLEOTIDE SEQUENCE [LARGE SCALE GENOMIC DNA]</scope>
    <source>
        <strain evidence="4">JCM 1365</strain>
    </source>
</reference>
<keyword evidence="4" id="KW-1185">Reference proteome</keyword>
<accession>A0ABQ2IAF4</accession>
<feature type="region of interest" description="Disordered" evidence="1">
    <location>
        <begin position="46"/>
        <end position="178"/>
    </location>
</feature>